<keyword evidence="7 11" id="KW-1133">Transmembrane helix</keyword>
<name>A0ABT2GXM6_9MICO</name>
<keyword evidence="5 11" id="KW-0812">Transmembrane</keyword>
<evidence type="ECO:0000256" key="10">
    <source>
        <dbReference type="ARBA" id="ARBA00023170"/>
    </source>
</evidence>
<protein>
    <submittedName>
        <fullName evidence="12">Bacteriorhodopsin-like</fullName>
    </submittedName>
</protein>
<evidence type="ECO:0000256" key="9">
    <source>
        <dbReference type="ARBA" id="ARBA00023136"/>
    </source>
</evidence>
<keyword evidence="13" id="KW-1185">Reference proteome</keyword>
<feature type="transmembrane region" description="Helical" evidence="11">
    <location>
        <begin position="59"/>
        <end position="80"/>
    </location>
</feature>
<sequence>MLIANLEPPWTVGLTAGEHQLVVYVLVVAVLAFTAGLIRSWVTRNEVGSRYRTAVTARIGMLAVALLTYLLLTATFFAAYDPVDAGWMPNGSAIDVFAARYMGWTVSVPLLTMELLAVCGIAGSVSRRSRAIALVSSGAMIFCGFLGAIVIDDGTGMLPFVLWALAGVAFGAVAVAVLLRAVRESRAVLTPEAQALLTRATLVLLTGWVVYPIVYFLPLFGASGVLTTVIMIVLTATDVTVKLGFANRIHRVAKLRTAEDVRAGVDVHPESIWISSVKQSDAGLPREINLATGAAIHERRPRPPISTATASPEPDSTDF</sequence>
<dbReference type="Gene3D" id="1.20.1070.10">
    <property type="entry name" value="Rhodopsin 7-helix transmembrane proteins"/>
    <property type="match status" value="1"/>
</dbReference>
<keyword evidence="10" id="KW-0675">Receptor</keyword>
<proteinExistence type="inferred from homology"/>
<feature type="transmembrane region" description="Helical" evidence="11">
    <location>
        <begin position="157"/>
        <end position="179"/>
    </location>
</feature>
<dbReference type="SUPFAM" id="SSF81321">
    <property type="entry name" value="Family A G protein-coupled receptor-like"/>
    <property type="match status" value="1"/>
</dbReference>
<dbReference type="PANTHER" id="PTHR28286">
    <property type="match status" value="1"/>
</dbReference>
<evidence type="ECO:0000256" key="11">
    <source>
        <dbReference type="SAM" id="Phobius"/>
    </source>
</evidence>
<comment type="caution">
    <text evidence="12">The sequence shown here is derived from an EMBL/GenBank/DDBJ whole genome shotgun (WGS) entry which is preliminary data.</text>
</comment>
<evidence type="ECO:0000256" key="3">
    <source>
        <dbReference type="ARBA" id="ARBA00022543"/>
    </source>
</evidence>
<dbReference type="EMBL" id="JANLCJ010000001">
    <property type="protein sequence ID" value="MCS5732658.1"/>
    <property type="molecule type" value="Genomic_DNA"/>
</dbReference>
<accession>A0ABT2GXM6</accession>
<evidence type="ECO:0000313" key="13">
    <source>
        <dbReference type="Proteomes" id="UP001165586"/>
    </source>
</evidence>
<dbReference type="Pfam" id="PF01036">
    <property type="entry name" value="Bac_rhodopsin"/>
    <property type="match status" value="1"/>
</dbReference>
<evidence type="ECO:0000256" key="8">
    <source>
        <dbReference type="ARBA" id="ARBA00022991"/>
    </source>
</evidence>
<evidence type="ECO:0000256" key="1">
    <source>
        <dbReference type="ARBA" id="ARBA00004141"/>
    </source>
</evidence>
<evidence type="ECO:0000313" key="12">
    <source>
        <dbReference type="EMBL" id="MCS5732658.1"/>
    </source>
</evidence>
<gene>
    <name evidence="12" type="ORF">N1032_02735</name>
</gene>
<feature type="transmembrane region" description="Helical" evidence="11">
    <location>
        <begin position="20"/>
        <end position="38"/>
    </location>
</feature>
<keyword evidence="8" id="KW-0157">Chromophore</keyword>
<keyword evidence="4" id="KW-0716">Sensory transduction</keyword>
<dbReference type="SMART" id="SM01021">
    <property type="entry name" value="Bac_rhodopsin"/>
    <property type="match status" value="1"/>
</dbReference>
<dbReference type="RefSeq" id="WP_259537282.1">
    <property type="nucleotide sequence ID" value="NZ_JANLCJ010000001.1"/>
</dbReference>
<organism evidence="12 13">
    <name type="scientific">Herbiconiux daphne</name>
    <dbReference type="NCBI Taxonomy" id="2970914"/>
    <lineage>
        <taxon>Bacteria</taxon>
        <taxon>Bacillati</taxon>
        <taxon>Actinomycetota</taxon>
        <taxon>Actinomycetes</taxon>
        <taxon>Micrococcales</taxon>
        <taxon>Microbacteriaceae</taxon>
        <taxon>Herbiconiux</taxon>
    </lineage>
</organism>
<dbReference type="PANTHER" id="PTHR28286:SF2">
    <property type="entry name" value="BACTERIORHODOPSIN _OPSIN, NOPA (EUROFUNG)"/>
    <property type="match status" value="1"/>
</dbReference>
<evidence type="ECO:0000256" key="2">
    <source>
        <dbReference type="ARBA" id="ARBA00008130"/>
    </source>
</evidence>
<evidence type="ECO:0000256" key="6">
    <source>
        <dbReference type="ARBA" id="ARBA00022925"/>
    </source>
</evidence>
<feature type="transmembrane region" description="Helical" evidence="11">
    <location>
        <begin position="100"/>
        <end position="119"/>
    </location>
</feature>
<reference evidence="12" key="1">
    <citation type="submission" date="2022-08" db="EMBL/GenBank/DDBJ databases">
        <authorList>
            <person name="Deng Y."/>
            <person name="Han X.-F."/>
            <person name="Zhang Y.-Q."/>
        </authorList>
    </citation>
    <scope>NUCLEOTIDE SEQUENCE</scope>
    <source>
        <strain evidence="12">CPCC 203386</strain>
    </source>
</reference>
<dbReference type="InterPro" id="IPR001425">
    <property type="entry name" value="Arc/bac/fun_rhodopsins"/>
</dbReference>
<keyword evidence="6" id="KW-0681">Retinal protein</keyword>
<evidence type="ECO:0000256" key="4">
    <source>
        <dbReference type="ARBA" id="ARBA00022606"/>
    </source>
</evidence>
<comment type="subcellular location">
    <subcellularLocation>
        <location evidence="1">Membrane</location>
        <topology evidence="1">Multi-pass membrane protein</topology>
    </subcellularLocation>
</comment>
<keyword evidence="3" id="KW-0600">Photoreceptor protein</keyword>
<dbReference type="Proteomes" id="UP001165586">
    <property type="component" value="Unassembled WGS sequence"/>
</dbReference>
<keyword evidence="9 11" id="KW-0472">Membrane</keyword>
<evidence type="ECO:0000256" key="7">
    <source>
        <dbReference type="ARBA" id="ARBA00022989"/>
    </source>
</evidence>
<feature type="transmembrane region" description="Helical" evidence="11">
    <location>
        <begin position="200"/>
        <end position="218"/>
    </location>
</feature>
<feature type="transmembrane region" description="Helical" evidence="11">
    <location>
        <begin position="224"/>
        <end position="245"/>
    </location>
</feature>
<evidence type="ECO:0000256" key="5">
    <source>
        <dbReference type="ARBA" id="ARBA00022692"/>
    </source>
</evidence>
<feature type="transmembrane region" description="Helical" evidence="11">
    <location>
        <begin position="131"/>
        <end position="151"/>
    </location>
</feature>
<comment type="similarity">
    <text evidence="2">Belongs to the archaeal/bacterial/fungal opsin family.</text>
</comment>